<feature type="coiled-coil region" evidence="1">
    <location>
        <begin position="59"/>
        <end position="86"/>
    </location>
</feature>
<reference evidence="2" key="1">
    <citation type="submission" date="2022-07" db="EMBL/GenBank/DDBJ databases">
        <authorList>
            <person name="Otstavnykh N."/>
            <person name="Isaeva M."/>
            <person name="Bystritskaya E."/>
        </authorList>
    </citation>
    <scope>NUCLEOTIDE SEQUENCE</scope>
    <source>
        <strain evidence="2">KCTC 52189</strain>
    </source>
</reference>
<organism evidence="2 3">
    <name type="scientific">Marimonas arenosa</name>
    <dbReference type="NCBI Taxonomy" id="1795305"/>
    <lineage>
        <taxon>Bacteria</taxon>
        <taxon>Pseudomonadati</taxon>
        <taxon>Pseudomonadota</taxon>
        <taxon>Alphaproteobacteria</taxon>
        <taxon>Rhodobacterales</taxon>
        <taxon>Paracoccaceae</taxon>
        <taxon>Marimonas</taxon>
    </lineage>
</organism>
<name>A0AAE3WH19_9RHOB</name>
<keyword evidence="1" id="KW-0175">Coiled coil</keyword>
<keyword evidence="3" id="KW-1185">Reference proteome</keyword>
<accession>A0AAE3WH19</accession>
<reference evidence="2" key="2">
    <citation type="submission" date="2023-02" db="EMBL/GenBank/DDBJ databases">
        <title>'Rhodoalgimonas zhirmunskyi' gen. nov., isolated from a red alga.</title>
        <authorList>
            <person name="Nedashkovskaya O.I."/>
            <person name="Otstavnykh N.Y."/>
            <person name="Bystritskaya E.P."/>
            <person name="Balabanova L.A."/>
            <person name="Isaeva M.P."/>
        </authorList>
    </citation>
    <scope>NUCLEOTIDE SEQUENCE</scope>
    <source>
        <strain evidence="2">KCTC 52189</strain>
    </source>
</reference>
<dbReference type="RefSeq" id="WP_306737768.1">
    <property type="nucleotide sequence ID" value="NZ_JANHAX010000010.1"/>
</dbReference>
<comment type="caution">
    <text evidence="2">The sequence shown here is derived from an EMBL/GenBank/DDBJ whole genome shotgun (WGS) entry which is preliminary data.</text>
</comment>
<evidence type="ECO:0000313" key="3">
    <source>
        <dbReference type="Proteomes" id="UP001226762"/>
    </source>
</evidence>
<protein>
    <submittedName>
        <fullName evidence="2">Uncharacterized protein</fullName>
    </submittedName>
</protein>
<dbReference type="AlphaFoldDB" id="A0AAE3WH19"/>
<proteinExistence type="predicted"/>
<gene>
    <name evidence="2" type="ORF">NO357_21355</name>
</gene>
<dbReference type="EMBL" id="JANHAX010000010">
    <property type="protein sequence ID" value="MDQ2092459.1"/>
    <property type="molecule type" value="Genomic_DNA"/>
</dbReference>
<sequence>MQTAIAYKVEWDEELQRRKELGITHLPDPLPHPDQVRIDFKTGEARIQGPMTKEDVAELEKWQQQRAMWQEELDEINKDLETEEDEGIRELLLDEKAHAKKILALLDRLLEAIGY</sequence>
<dbReference type="Proteomes" id="UP001226762">
    <property type="component" value="Unassembled WGS sequence"/>
</dbReference>
<evidence type="ECO:0000256" key="1">
    <source>
        <dbReference type="SAM" id="Coils"/>
    </source>
</evidence>
<evidence type="ECO:0000313" key="2">
    <source>
        <dbReference type="EMBL" id="MDQ2092459.1"/>
    </source>
</evidence>